<keyword evidence="2" id="KW-1185">Reference proteome</keyword>
<proteinExistence type="predicted"/>
<evidence type="ECO:0000313" key="1">
    <source>
        <dbReference type="EMBL" id="TDQ38711.1"/>
    </source>
</evidence>
<dbReference type="OrthoDB" id="2376882at2"/>
<sequence length="113" mass="13134">MTEKLDRDNLLWEGSRMFLPEHKRALLEHRAQQQRPNPPQPTDEQQLEEWNYMLAEAEATGNLLHFTVFEHGYFSVQEGLVTKPVQDGSIRCQSKKGEPFSIKVAKLVKLDWA</sequence>
<gene>
    <name evidence="1" type="ORF">EV213_10980</name>
</gene>
<dbReference type="RefSeq" id="WP_133580763.1">
    <property type="nucleotide sequence ID" value="NZ_SNYJ01000009.1"/>
</dbReference>
<dbReference type="EMBL" id="SNYJ01000009">
    <property type="protein sequence ID" value="TDQ38711.1"/>
    <property type="molecule type" value="Genomic_DNA"/>
</dbReference>
<protein>
    <submittedName>
        <fullName evidence="1">YolD-like protein</fullName>
    </submittedName>
</protein>
<comment type="caution">
    <text evidence="1">The sequence shown here is derived from an EMBL/GenBank/DDBJ whole genome shotgun (WGS) entry which is preliminary data.</text>
</comment>
<dbReference type="Pfam" id="PF08863">
    <property type="entry name" value="YolD"/>
    <property type="match status" value="1"/>
</dbReference>
<organism evidence="1 2">
    <name type="scientific">Aureibacillus halotolerans</name>
    <dbReference type="NCBI Taxonomy" id="1508390"/>
    <lineage>
        <taxon>Bacteria</taxon>
        <taxon>Bacillati</taxon>
        <taxon>Bacillota</taxon>
        <taxon>Bacilli</taxon>
        <taxon>Bacillales</taxon>
        <taxon>Bacillaceae</taxon>
        <taxon>Aureibacillus</taxon>
    </lineage>
</organism>
<evidence type="ECO:0000313" key="2">
    <source>
        <dbReference type="Proteomes" id="UP000295632"/>
    </source>
</evidence>
<dbReference type="AlphaFoldDB" id="A0A4R6TYN8"/>
<dbReference type="Proteomes" id="UP000295632">
    <property type="component" value="Unassembled WGS sequence"/>
</dbReference>
<name>A0A4R6TYN8_9BACI</name>
<dbReference type="InterPro" id="IPR014962">
    <property type="entry name" value="YolD"/>
</dbReference>
<accession>A0A4R6TYN8</accession>
<reference evidence="1 2" key="1">
    <citation type="submission" date="2019-03" db="EMBL/GenBank/DDBJ databases">
        <title>Genomic Encyclopedia of Type Strains, Phase IV (KMG-IV): sequencing the most valuable type-strain genomes for metagenomic binning, comparative biology and taxonomic classification.</title>
        <authorList>
            <person name="Goeker M."/>
        </authorList>
    </citation>
    <scope>NUCLEOTIDE SEQUENCE [LARGE SCALE GENOMIC DNA]</scope>
    <source>
        <strain evidence="1 2">DSM 28697</strain>
    </source>
</reference>